<dbReference type="CDD" id="cd19177">
    <property type="entry name" value="SET_SETD4"/>
    <property type="match status" value="1"/>
</dbReference>
<dbReference type="InterPro" id="IPR046341">
    <property type="entry name" value="SET_dom_sf"/>
</dbReference>
<accession>A0ABQ7Q448</accession>
<dbReference type="Proteomes" id="UP000823941">
    <property type="component" value="Chromosome 22"/>
</dbReference>
<organism evidence="2 3">
    <name type="scientific">Plutella xylostella</name>
    <name type="common">Diamondback moth</name>
    <name type="synonym">Plutella maculipennis</name>
    <dbReference type="NCBI Taxonomy" id="51655"/>
    <lineage>
        <taxon>Eukaryota</taxon>
        <taxon>Metazoa</taxon>
        <taxon>Ecdysozoa</taxon>
        <taxon>Arthropoda</taxon>
        <taxon>Hexapoda</taxon>
        <taxon>Insecta</taxon>
        <taxon>Pterygota</taxon>
        <taxon>Neoptera</taxon>
        <taxon>Endopterygota</taxon>
        <taxon>Lepidoptera</taxon>
        <taxon>Glossata</taxon>
        <taxon>Ditrysia</taxon>
        <taxon>Yponomeutoidea</taxon>
        <taxon>Plutellidae</taxon>
        <taxon>Plutella</taxon>
    </lineage>
</organism>
<gene>
    <name evidence="2" type="ORF">JYU34_017051</name>
</gene>
<sequence>MGRTRRKRSKKKPRCFTTCDHNEELINLNSWLATQGLCRNDKLVLASFNDTGRGVMTKRKIYPGEELLNMPLNLTINVITVLVDKTFNQIFCENKMDCLQKYEQSLSFQSLLAFYLVYHKVQESQSLWYLYLKSLPKEYTVPYFLPKDVQNCLDAKMQSVISKQSDVIDSSYNIFKNILNNNFSKNDILSKLKESYSRNLYEWAYFTVNTRCVYMDLTKVVDMNNYQHSLLNLINDNTKIALCPYLDMINHSPKARNETKLILNSCSDNINLDNLDKDLFSDIRFSIYTNNTFEPFTQVFICYGDSYNVKLLTEYGFILPNNELDYIPFDFDVVELYLKMKELKLSQDQITFIQNHGLNKDLYVDQKGLSFNFYALLMVVKFYYKQNSDVSRIIYSSMNGVTEDSNFNDLVTPLVKEKIVDIRKSVDQLETFGNNNVILNNCVELMCHYISILENFIKC</sequence>
<dbReference type="PANTHER" id="PTHR13271">
    <property type="entry name" value="UNCHARACTERIZED PUTATIVE METHYLTRANSFERASE"/>
    <property type="match status" value="1"/>
</dbReference>
<dbReference type="InterPro" id="IPR050600">
    <property type="entry name" value="SETD3_SETD6_MTase"/>
</dbReference>
<comment type="caution">
    <text evidence="2">The sequence shown here is derived from an EMBL/GenBank/DDBJ whole genome shotgun (WGS) entry which is preliminary data.</text>
</comment>
<dbReference type="EMBL" id="JAHIBW010000022">
    <property type="protein sequence ID" value="KAG7300011.1"/>
    <property type="molecule type" value="Genomic_DNA"/>
</dbReference>
<evidence type="ECO:0000313" key="2">
    <source>
        <dbReference type="EMBL" id="KAG7300011.1"/>
    </source>
</evidence>
<dbReference type="InterPro" id="IPR001214">
    <property type="entry name" value="SET_dom"/>
</dbReference>
<evidence type="ECO:0000313" key="3">
    <source>
        <dbReference type="Proteomes" id="UP000823941"/>
    </source>
</evidence>
<dbReference type="InterPro" id="IPR044429">
    <property type="entry name" value="SETD4_SET"/>
</dbReference>
<proteinExistence type="predicted"/>
<dbReference type="SUPFAM" id="SSF82199">
    <property type="entry name" value="SET domain"/>
    <property type="match status" value="1"/>
</dbReference>
<keyword evidence="3" id="KW-1185">Reference proteome</keyword>
<reference evidence="2 3" key="1">
    <citation type="submission" date="2021-06" db="EMBL/GenBank/DDBJ databases">
        <title>A haploid diamondback moth (Plutella xylostella L.) genome assembly resolves 31 chromosomes and identifies a diamide resistance mutation.</title>
        <authorList>
            <person name="Ward C.M."/>
            <person name="Perry K.D."/>
            <person name="Baker G."/>
            <person name="Powis K."/>
            <person name="Heckel D.G."/>
            <person name="Baxter S.W."/>
        </authorList>
    </citation>
    <scope>NUCLEOTIDE SEQUENCE [LARGE SCALE GENOMIC DNA]</scope>
    <source>
        <strain evidence="2 3">LV</strain>
        <tissue evidence="2">Single pupa</tissue>
    </source>
</reference>
<dbReference type="PROSITE" id="PS50280">
    <property type="entry name" value="SET"/>
    <property type="match status" value="1"/>
</dbReference>
<protein>
    <recommendedName>
        <fullName evidence="1">SET domain-containing protein</fullName>
    </recommendedName>
</protein>
<evidence type="ECO:0000259" key="1">
    <source>
        <dbReference type="PROSITE" id="PS50280"/>
    </source>
</evidence>
<dbReference type="Gene3D" id="3.90.1410.10">
    <property type="entry name" value="set domain protein methyltransferase, domain 1"/>
    <property type="match status" value="1"/>
</dbReference>
<dbReference type="PANTHER" id="PTHR13271:SF151">
    <property type="entry name" value="SET DOMAIN-CONTAINING PROTEIN 4"/>
    <property type="match status" value="1"/>
</dbReference>
<feature type="domain" description="SET" evidence="1">
    <location>
        <begin position="41"/>
        <end position="304"/>
    </location>
</feature>
<name>A0ABQ7Q448_PLUXY</name>